<dbReference type="AlphaFoldDB" id="A0A1F6V4M6"/>
<protein>
    <submittedName>
        <fullName evidence="2">Uncharacterized protein</fullName>
    </submittedName>
</protein>
<evidence type="ECO:0000313" key="3">
    <source>
        <dbReference type="Proteomes" id="UP000178700"/>
    </source>
</evidence>
<evidence type="ECO:0000313" key="2">
    <source>
        <dbReference type="EMBL" id="OGI64721.1"/>
    </source>
</evidence>
<organism evidence="2 3">
    <name type="scientific">Candidatus Nomurabacteria bacterium RIFCSPHIGHO2_01_FULL_39_10</name>
    <dbReference type="NCBI Taxonomy" id="1801733"/>
    <lineage>
        <taxon>Bacteria</taxon>
        <taxon>Candidatus Nomuraibacteriota</taxon>
    </lineage>
</organism>
<gene>
    <name evidence="2" type="ORF">A2642_02980</name>
</gene>
<sequence>MTLPGYEQKAESVYVKQEVVQTNHGDMTLQRVVLLGKYTMPTEQGVIDYLRSIVDKVSVRRSLTLPPGLEMVGSGLEKAVLELPNQFHQDFRIGKEDLFSYIRANTSALSDDADARSYVQVHSELLPPEVIPDIEHKGRKGYESVLHHPHLQKRGLGLQWSGKVLLSDGVLPLRTEMDVLLKHGVRHSRTLAVEGKFLSEDVTSLIQGLYEIEKQNPLFSALFDLSTQMRELYTLEPVMALRTLFNERDEMDAALQQRAAGSQGGRLVSIGVPGNGAGSPLMPGTSRR</sequence>
<name>A0A1F6V4M6_9BACT</name>
<feature type="region of interest" description="Disordered" evidence="1">
    <location>
        <begin position="266"/>
        <end position="288"/>
    </location>
</feature>
<comment type="caution">
    <text evidence="2">The sequence shown here is derived from an EMBL/GenBank/DDBJ whole genome shotgun (WGS) entry which is preliminary data.</text>
</comment>
<dbReference type="EMBL" id="MFTJ01000040">
    <property type="protein sequence ID" value="OGI64721.1"/>
    <property type="molecule type" value="Genomic_DNA"/>
</dbReference>
<dbReference type="Proteomes" id="UP000178700">
    <property type="component" value="Unassembled WGS sequence"/>
</dbReference>
<evidence type="ECO:0000256" key="1">
    <source>
        <dbReference type="SAM" id="MobiDB-lite"/>
    </source>
</evidence>
<reference evidence="2 3" key="1">
    <citation type="journal article" date="2016" name="Nat. Commun.">
        <title>Thousands of microbial genomes shed light on interconnected biogeochemical processes in an aquifer system.</title>
        <authorList>
            <person name="Anantharaman K."/>
            <person name="Brown C.T."/>
            <person name="Hug L.A."/>
            <person name="Sharon I."/>
            <person name="Castelle C.J."/>
            <person name="Probst A.J."/>
            <person name="Thomas B.C."/>
            <person name="Singh A."/>
            <person name="Wilkins M.J."/>
            <person name="Karaoz U."/>
            <person name="Brodie E.L."/>
            <person name="Williams K.H."/>
            <person name="Hubbard S.S."/>
            <person name="Banfield J.F."/>
        </authorList>
    </citation>
    <scope>NUCLEOTIDE SEQUENCE [LARGE SCALE GENOMIC DNA]</scope>
</reference>
<accession>A0A1F6V4M6</accession>
<proteinExistence type="predicted"/>